<sequence length="71" mass="7915">MFLGAVEFSFYFPGAPTFIKTEFGHFYRDILKMPFGAFQWMPRTCCIAGAMRSFSWVFVGAVPFGVSGAGQ</sequence>
<dbReference type="EMBL" id="QEHR01000008">
    <property type="protein sequence ID" value="PVW13547.1"/>
    <property type="molecule type" value="Genomic_DNA"/>
</dbReference>
<reference evidence="1 2" key="1">
    <citation type="submission" date="2018-04" db="EMBL/GenBank/DDBJ databases">
        <title>Marixanthomonas spongiae HN-E44 sp. nov., isolated from a marine sponge.</title>
        <authorList>
            <person name="Luo L."/>
            <person name="Zhuang L."/>
        </authorList>
    </citation>
    <scope>NUCLEOTIDE SEQUENCE [LARGE SCALE GENOMIC DNA]</scope>
    <source>
        <strain evidence="1 2">HN-E44</strain>
    </source>
</reference>
<evidence type="ECO:0000313" key="2">
    <source>
        <dbReference type="Proteomes" id="UP000245962"/>
    </source>
</evidence>
<comment type="caution">
    <text evidence="1">The sequence shown here is derived from an EMBL/GenBank/DDBJ whole genome shotgun (WGS) entry which is preliminary data.</text>
</comment>
<keyword evidence="2" id="KW-1185">Reference proteome</keyword>
<name>A0A2U0HXH7_9FLAO</name>
<dbReference type="AlphaFoldDB" id="A0A2U0HXH7"/>
<proteinExistence type="predicted"/>
<protein>
    <submittedName>
        <fullName evidence="1">Uncharacterized protein</fullName>
    </submittedName>
</protein>
<organism evidence="1 2">
    <name type="scientific">Marixanthomonas spongiae</name>
    <dbReference type="NCBI Taxonomy" id="2174845"/>
    <lineage>
        <taxon>Bacteria</taxon>
        <taxon>Pseudomonadati</taxon>
        <taxon>Bacteroidota</taxon>
        <taxon>Flavobacteriia</taxon>
        <taxon>Flavobacteriales</taxon>
        <taxon>Flavobacteriaceae</taxon>
        <taxon>Marixanthomonas</taxon>
    </lineage>
</organism>
<accession>A0A2U0HXH7</accession>
<dbReference type="Proteomes" id="UP000245962">
    <property type="component" value="Unassembled WGS sequence"/>
</dbReference>
<evidence type="ECO:0000313" key="1">
    <source>
        <dbReference type="EMBL" id="PVW13547.1"/>
    </source>
</evidence>
<gene>
    <name evidence="1" type="ORF">DDV96_12885</name>
</gene>